<comment type="caution">
    <text evidence="1">The sequence shown here is derived from an EMBL/GenBank/DDBJ whole genome shotgun (WGS) entry which is preliminary data.</text>
</comment>
<keyword evidence="2" id="KW-1185">Reference proteome</keyword>
<reference evidence="1" key="1">
    <citation type="submission" date="2021-01" db="EMBL/GenBank/DDBJ databases">
        <title>Fulvivirga kasyanovii gen. nov., sp nov., a novel member of the phylum Bacteroidetes isolated from seawater in a mussel farm.</title>
        <authorList>
            <person name="Zhao L.-H."/>
            <person name="Wang Z.-J."/>
        </authorList>
    </citation>
    <scope>NUCLEOTIDE SEQUENCE</scope>
    <source>
        <strain evidence="1">2943</strain>
    </source>
</reference>
<sequence length="155" mass="17831">MIEEFKNLNSEEAELMYKAPLLVSILIAGADEEIDKAELNEAVSLSKLKKIHAREELEEYYNVVGSDFEEKVQKLIHQYPEKAEDRNKEIISELEKINNILPKLERKFALEFYESIKDMAKKIAESSGGILGYMAVGYEESKLIKLPMIKDPSQY</sequence>
<accession>A0A937F3K0</accession>
<dbReference type="EMBL" id="JAESIY010000003">
    <property type="protein sequence ID" value="MBL3655697.1"/>
    <property type="molecule type" value="Genomic_DNA"/>
</dbReference>
<gene>
    <name evidence="1" type="ORF">JL102_06130</name>
</gene>
<evidence type="ECO:0000313" key="2">
    <source>
        <dbReference type="Proteomes" id="UP000659388"/>
    </source>
</evidence>
<name>A0A937F3K0_9BACT</name>
<protein>
    <submittedName>
        <fullName evidence="1">Uncharacterized protein</fullName>
    </submittedName>
</protein>
<dbReference type="RefSeq" id="WP_202243383.1">
    <property type="nucleotide sequence ID" value="NZ_JAESIY010000003.1"/>
</dbReference>
<dbReference type="AlphaFoldDB" id="A0A937F3K0"/>
<proteinExistence type="predicted"/>
<dbReference type="Proteomes" id="UP000659388">
    <property type="component" value="Unassembled WGS sequence"/>
</dbReference>
<organism evidence="1 2">
    <name type="scientific">Fulvivirga sediminis</name>
    <dbReference type="NCBI Taxonomy" id="2803949"/>
    <lineage>
        <taxon>Bacteria</taxon>
        <taxon>Pseudomonadati</taxon>
        <taxon>Bacteroidota</taxon>
        <taxon>Cytophagia</taxon>
        <taxon>Cytophagales</taxon>
        <taxon>Fulvivirgaceae</taxon>
        <taxon>Fulvivirga</taxon>
    </lineage>
</organism>
<evidence type="ECO:0000313" key="1">
    <source>
        <dbReference type="EMBL" id="MBL3655697.1"/>
    </source>
</evidence>